<proteinExistence type="predicted"/>
<keyword evidence="1" id="KW-0472">Membrane</keyword>
<evidence type="ECO:0000313" key="2">
    <source>
        <dbReference type="EMBL" id="GFM34744.1"/>
    </source>
</evidence>
<feature type="transmembrane region" description="Helical" evidence="1">
    <location>
        <begin position="92"/>
        <end position="110"/>
    </location>
</feature>
<evidence type="ECO:0000256" key="1">
    <source>
        <dbReference type="SAM" id="Phobius"/>
    </source>
</evidence>
<keyword evidence="3" id="KW-1185">Reference proteome</keyword>
<protein>
    <submittedName>
        <fullName evidence="2">Uncharacterized protein</fullName>
    </submittedName>
</protein>
<feature type="transmembrane region" description="Helical" evidence="1">
    <location>
        <begin position="40"/>
        <end position="57"/>
    </location>
</feature>
<name>A0A7J0BNX2_9BACT</name>
<gene>
    <name evidence="2" type="ORF">DSM101010T_31090</name>
</gene>
<organism evidence="2 3">
    <name type="scientific">Desulfovibrio subterraneus</name>
    <dbReference type="NCBI Taxonomy" id="2718620"/>
    <lineage>
        <taxon>Bacteria</taxon>
        <taxon>Pseudomonadati</taxon>
        <taxon>Thermodesulfobacteriota</taxon>
        <taxon>Desulfovibrionia</taxon>
        <taxon>Desulfovibrionales</taxon>
        <taxon>Desulfovibrionaceae</taxon>
        <taxon>Desulfovibrio</taxon>
    </lineage>
</organism>
<keyword evidence="1" id="KW-1133">Transmembrane helix</keyword>
<accession>A0A7J0BNX2</accession>
<dbReference type="AlphaFoldDB" id="A0A7J0BNX2"/>
<sequence>MIIWSGLGFLIPVIAFGCLWLVLGVTDFALGADYKTGHDWLLGASLLLSGIVSWFLGRFLTARQGRVTIDKNTGEEVLVTPSNSLFFIKMQWWGPIFFFLGLVVIVLDLIPKG</sequence>
<dbReference type="Proteomes" id="UP000503840">
    <property type="component" value="Unassembled WGS sequence"/>
</dbReference>
<dbReference type="RefSeq" id="WP_174406408.1">
    <property type="nucleotide sequence ID" value="NZ_BLVO01000016.1"/>
</dbReference>
<dbReference type="EMBL" id="BLVO01000016">
    <property type="protein sequence ID" value="GFM34744.1"/>
    <property type="molecule type" value="Genomic_DNA"/>
</dbReference>
<comment type="caution">
    <text evidence="2">The sequence shown here is derived from an EMBL/GenBank/DDBJ whole genome shotgun (WGS) entry which is preliminary data.</text>
</comment>
<reference evidence="2 3" key="1">
    <citation type="submission" date="2020-05" db="EMBL/GenBank/DDBJ databases">
        <title>Draft genome sequence of Desulfovibrio sp. strain HN2T.</title>
        <authorList>
            <person name="Ueno A."/>
            <person name="Tamazawa S."/>
            <person name="Tamamura S."/>
            <person name="Murakami T."/>
            <person name="Kiyama T."/>
            <person name="Inomata H."/>
            <person name="Amano Y."/>
            <person name="Miyakawa K."/>
            <person name="Tamaki H."/>
            <person name="Naganuma T."/>
            <person name="Kaneko K."/>
        </authorList>
    </citation>
    <scope>NUCLEOTIDE SEQUENCE [LARGE SCALE GENOMIC DNA]</scope>
    <source>
        <strain evidence="2 3">HN2</strain>
    </source>
</reference>
<evidence type="ECO:0000313" key="3">
    <source>
        <dbReference type="Proteomes" id="UP000503840"/>
    </source>
</evidence>
<feature type="transmembrane region" description="Helical" evidence="1">
    <location>
        <begin position="6"/>
        <end position="28"/>
    </location>
</feature>
<keyword evidence="1" id="KW-0812">Transmembrane</keyword>